<dbReference type="AlphaFoldDB" id="A0AAI8GTK4"/>
<organism evidence="2 3">
    <name type="scientific">Mammaliicoccus sciuri</name>
    <name type="common">Staphylococcus sciuri</name>
    <dbReference type="NCBI Taxonomy" id="1296"/>
    <lineage>
        <taxon>Bacteria</taxon>
        <taxon>Bacillati</taxon>
        <taxon>Bacillota</taxon>
        <taxon>Bacilli</taxon>
        <taxon>Bacillales</taxon>
        <taxon>Staphylococcaceae</taxon>
        <taxon>Mammaliicoccus</taxon>
    </lineage>
</organism>
<keyword evidence="1" id="KW-0175">Coiled coil</keyword>
<dbReference type="PROSITE" id="PS51257">
    <property type="entry name" value="PROKAR_LIPOPROTEIN"/>
    <property type="match status" value="1"/>
</dbReference>
<dbReference type="RefSeq" id="WP_048539731.1">
    <property type="nucleotide sequence ID" value="NZ_CAJVGN010000001.1"/>
</dbReference>
<evidence type="ECO:0000313" key="2">
    <source>
        <dbReference type="EMBL" id="ASE34078.1"/>
    </source>
</evidence>
<evidence type="ECO:0000313" key="3">
    <source>
        <dbReference type="Proteomes" id="UP000197058"/>
    </source>
</evidence>
<feature type="coiled-coil region" evidence="1">
    <location>
        <begin position="23"/>
        <end position="57"/>
    </location>
</feature>
<dbReference type="GeneID" id="48592764"/>
<evidence type="ECO:0000256" key="1">
    <source>
        <dbReference type="SAM" id="Coils"/>
    </source>
</evidence>
<dbReference type="KEGG" id="sscu:CEP64_05660"/>
<accession>A0AAI8GTK4</accession>
<sequence length="196" mass="22751">MRKTIITIMASTVVLSACGNDKIQQLEEKKSSLKSDNRKLKKEVLDLEDKNKTYKQKENSVKSKIKQNEKESSSLFTTQYLKSSTKFVNETKSNITSYNKIKKNVTSKFDDEHTKNELENIYHNQENITDRYKDEMKGKSIPKDYKTLHKSMLKLSTSIEKVFKDLNDAYNKKDKKGIQKAIQELNGLDKEIGQIE</sequence>
<reference evidence="3" key="1">
    <citation type="submission" date="2017-06" db="EMBL/GenBank/DDBJ databases">
        <title>FDA dAtabase for Regulatory Grade micrObial Sequences (FDA-ARGOS): Supporting development and validation of Infectious Disease Dx tests.</title>
        <authorList>
            <person name="Goldberg B."/>
            <person name="Campos J."/>
            <person name="Tallon L."/>
            <person name="Sadzewicz L."/>
            <person name="Sengamalay N."/>
            <person name="Ott S."/>
            <person name="Godinez A."/>
            <person name="Nagaraj S."/>
            <person name="Vavikolanu K."/>
            <person name="Nadendla S."/>
            <person name="George J."/>
            <person name="Geyer C."/>
            <person name="Sichtig H."/>
        </authorList>
    </citation>
    <scope>NUCLEOTIDE SEQUENCE [LARGE SCALE GENOMIC DNA]</scope>
    <source>
        <strain evidence="3">FDAARGOS_285</strain>
    </source>
</reference>
<name>A0AAI8GTK4_MAMSC</name>
<evidence type="ECO:0008006" key="4">
    <source>
        <dbReference type="Google" id="ProtNLM"/>
    </source>
</evidence>
<gene>
    <name evidence="2" type="ORF">CEP64_05660</name>
</gene>
<protein>
    <recommendedName>
        <fullName evidence="4">Lipoprotein</fullName>
    </recommendedName>
</protein>
<proteinExistence type="predicted"/>
<dbReference type="EMBL" id="CP022046">
    <property type="protein sequence ID" value="ASE34078.1"/>
    <property type="molecule type" value="Genomic_DNA"/>
</dbReference>
<dbReference type="Proteomes" id="UP000197058">
    <property type="component" value="Chromosome"/>
</dbReference>